<dbReference type="Pfam" id="PF01596">
    <property type="entry name" value="Methyltransf_3"/>
    <property type="match status" value="1"/>
</dbReference>
<comment type="caution">
    <text evidence="5">The sequence shown here is derived from an EMBL/GenBank/DDBJ whole genome shotgun (WGS) entry which is preliminary data.</text>
</comment>
<dbReference type="CDD" id="cd02440">
    <property type="entry name" value="AdoMet_MTases"/>
    <property type="match status" value="1"/>
</dbReference>
<accession>A0AA39V7J7</accession>
<gene>
    <name evidence="5" type="ORF">JMJ35_006837</name>
</gene>
<name>A0AA39V7J7_9LECA</name>
<keyword evidence="1" id="KW-0489">Methyltransferase</keyword>
<dbReference type="InterPro" id="IPR029063">
    <property type="entry name" value="SAM-dependent_MTases_sf"/>
</dbReference>
<dbReference type="InterPro" id="IPR050362">
    <property type="entry name" value="Cation-dep_OMT"/>
</dbReference>
<evidence type="ECO:0000256" key="4">
    <source>
        <dbReference type="ARBA" id="ARBA00023453"/>
    </source>
</evidence>
<dbReference type="PROSITE" id="PS51682">
    <property type="entry name" value="SAM_OMT_I"/>
    <property type="match status" value="1"/>
</dbReference>
<reference evidence="5" key="1">
    <citation type="submission" date="2023-03" db="EMBL/GenBank/DDBJ databases">
        <title>Complete genome of Cladonia borealis.</title>
        <authorList>
            <person name="Park H."/>
        </authorList>
    </citation>
    <scope>NUCLEOTIDE SEQUENCE</scope>
    <source>
        <strain evidence="5">ANT050790</strain>
    </source>
</reference>
<dbReference type="InterPro" id="IPR002935">
    <property type="entry name" value="SAM_O-MeTrfase"/>
</dbReference>
<evidence type="ECO:0000313" key="5">
    <source>
        <dbReference type="EMBL" id="KAK0510405.1"/>
    </source>
</evidence>
<keyword evidence="2" id="KW-0808">Transferase</keyword>
<evidence type="ECO:0000256" key="1">
    <source>
        <dbReference type="ARBA" id="ARBA00022603"/>
    </source>
</evidence>
<dbReference type="Gene3D" id="3.40.50.150">
    <property type="entry name" value="Vaccinia Virus protein VP39"/>
    <property type="match status" value="1"/>
</dbReference>
<comment type="similarity">
    <text evidence="4">Belongs to the class I-like SAM-binding methyltransferase superfamily. Cation-dependent O-methyltransferase family.</text>
</comment>
<dbReference type="EMBL" id="JAFEKC020000015">
    <property type="protein sequence ID" value="KAK0510405.1"/>
    <property type="molecule type" value="Genomic_DNA"/>
</dbReference>
<dbReference type="PANTHER" id="PTHR10509:SF14">
    <property type="entry name" value="CAFFEOYL-COA O-METHYLTRANSFERASE 3-RELATED"/>
    <property type="match status" value="1"/>
</dbReference>
<evidence type="ECO:0000256" key="2">
    <source>
        <dbReference type="ARBA" id="ARBA00022679"/>
    </source>
</evidence>
<dbReference type="GO" id="GO:0008757">
    <property type="term" value="F:S-adenosylmethionine-dependent methyltransferase activity"/>
    <property type="evidence" value="ECO:0007669"/>
    <property type="project" value="TreeGrafter"/>
</dbReference>
<proteinExistence type="inferred from homology"/>
<protein>
    <recommendedName>
        <fullName evidence="7">O-methyltransferase</fullName>
    </recommendedName>
</protein>
<organism evidence="5 6">
    <name type="scientific">Cladonia borealis</name>
    <dbReference type="NCBI Taxonomy" id="184061"/>
    <lineage>
        <taxon>Eukaryota</taxon>
        <taxon>Fungi</taxon>
        <taxon>Dikarya</taxon>
        <taxon>Ascomycota</taxon>
        <taxon>Pezizomycotina</taxon>
        <taxon>Lecanoromycetes</taxon>
        <taxon>OSLEUM clade</taxon>
        <taxon>Lecanoromycetidae</taxon>
        <taxon>Lecanorales</taxon>
        <taxon>Lecanorineae</taxon>
        <taxon>Cladoniaceae</taxon>
        <taxon>Cladonia</taxon>
    </lineage>
</organism>
<evidence type="ECO:0000313" key="6">
    <source>
        <dbReference type="Proteomes" id="UP001166286"/>
    </source>
</evidence>
<evidence type="ECO:0000256" key="3">
    <source>
        <dbReference type="ARBA" id="ARBA00022691"/>
    </source>
</evidence>
<dbReference type="AlphaFoldDB" id="A0AA39V7J7"/>
<dbReference type="Proteomes" id="UP001166286">
    <property type="component" value="Unassembled WGS sequence"/>
</dbReference>
<dbReference type="GO" id="GO:0032259">
    <property type="term" value="P:methylation"/>
    <property type="evidence" value="ECO:0007669"/>
    <property type="project" value="UniProtKB-KW"/>
</dbReference>
<dbReference type="SUPFAM" id="SSF53335">
    <property type="entry name" value="S-adenosyl-L-methionine-dependent methyltransferases"/>
    <property type="match status" value="1"/>
</dbReference>
<keyword evidence="6" id="KW-1185">Reference proteome</keyword>
<keyword evidence="3" id="KW-0949">S-adenosyl-L-methionine</keyword>
<sequence length="258" mass="29527">MLGSVLPFSPELADKVSEYCENHSEALPEALNKHWEWTIRTWMDAEMMSSKLQGQWMIWMSQWIAPKRASVTLTVANLVLEVGTFTGFSALAWYEGTRATKAEIITLDVRGEVLNFTRKMFAELGVDDRIKVIEGPAASTLEQVDGQFDIIFLDADKHNYQLYMNTILERRLLSPHGVVFVDNVFARGLTMGNEFNPYIEKIRRPFWEANGETLRKLNKSFLEDPRIDTLILPLFDGVTQIKWKTGYLEPGADETSKQ</sequence>
<evidence type="ECO:0008006" key="7">
    <source>
        <dbReference type="Google" id="ProtNLM"/>
    </source>
</evidence>
<dbReference type="PANTHER" id="PTHR10509">
    <property type="entry name" value="O-METHYLTRANSFERASE-RELATED"/>
    <property type="match status" value="1"/>
</dbReference>
<dbReference type="GO" id="GO:0008171">
    <property type="term" value="F:O-methyltransferase activity"/>
    <property type="evidence" value="ECO:0007669"/>
    <property type="project" value="InterPro"/>
</dbReference>